<reference evidence="13" key="1">
    <citation type="submission" date="2018-02" db="EMBL/GenBank/DDBJ databases">
        <title>Evolution and diversity of non-photosynthetic diatom plastid genomes.</title>
        <authorList>
            <person name="Kamikawa R."/>
            <person name="Ishii K."/>
        </authorList>
    </citation>
    <scope>NUCLEOTIDE SEQUENCE</scope>
    <source>
        <strain evidence="13">PL1-4</strain>
    </source>
</reference>
<comment type="subcellular location">
    <subcellularLocation>
        <location evidence="10">Cell membrane</location>
        <topology evidence="10">Peripheral membrane protein</topology>
        <orientation evidence="10">Cytoplasmic side</orientation>
    </subcellularLocation>
    <subcellularLocation>
        <location evidence="10">Cytoplasm</location>
    </subcellularLocation>
    <subcellularLocation>
        <location evidence="1">Membrane</location>
        <topology evidence="1">Peripheral membrane protein</topology>
    </subcellularLocation>
    <text evidence="10">Distribution is 50-50.</text>
</comment>
<dbReference type="EMBL" id="AP018506">
    <property type="protein sequence ID" value="BBC77590.1"/>
    <property type="molecule type" value="Genomic_DNA"/>
</dbReference>
<dbReference type="HAMAP" id="MF_01382">
    <property type="entry name" value="SecA"/>
    <property type="match status" value="1"/>
</dbReference>
<dbReference type="GO" id="GO:0008564">
    <property type="term" value="F:protein-exporting ATPase activity"/>
    <property type="evidence" value="ECO:0007669"/>
    <property type="project" value="UniProtKB-EC"/>
</dbReference>
<dbReference type="SUPFAM" id="SSF81767">
    <property type="entry name" value="Pre-protein crosslinking domain of SecA"/>
    <property type="match status" value="1"/>
</dbReference>
<keyword evidence="9 10" id="KW-0472">Membrane</keyword>
<evidence type="ECO:0000256" key="8">
    <source>
        <dbReference type="ARBA" id="ARBA00023010"/>
    </source>
</evidence>
<feature type="binding site" evidence="10">
    <location>
        <begin position="93"/>
        <end position="97"/>
    </location>
    <ligand>
        <name>ATP</name>
        <dbReference type="ChEBI" id="CHEBI:30616"/>
    </ligand>
</feature>
<keyword evidence="6 10" id="KW-0653">Protein transport</keyword>
<dbReference type="GO" id="GO:0005737">
    <property type="term" value="C:cytoplasm"/>
    <property type="evidence" value="ECO:0007669"/>
    <property type="project" value="UniProtKB-SubCell"/>
</dbReference>
<dbReference type="Gene3D" id="3.40.50.300">
    <property type="entry name" value="P-loop containing nucleotide triphosphate hydrolases"/>
    <property type="match status" value="2"/>
</dbReference>
<comment type="similarity">
    <text evidence="2 10">Belongs to the SecA family.</text>
</comment>
<evidence type="ECO:0000256" key="1">
    <source>
        <dbReference type="ARBA" id="ARBA00004170"/>
    </source>
</evidence>
<organism evidence="13">
    <name type="scientific">Nitzschia sp. PL1-4</name>
    <dbReference type="NCBI Taxonomy" id="2083272"/>
    <lineage>
        <taxon>Eukaryota</taxon>
        <taxon>Sar</taxon>
        <taxon>Stramenopiles</taxon>
        <taxon>Ochrophyta</taxon>
        <taxon>Bacillariophyta</taxon>
        <taxon>Bacillariophyceae</taxon>
        <taxon>Bacillariophycidae</taxon>
        <taxon>Bacillariales</taxon>
        <taxon>Bacillariaceae</taxon>
        <taxon>Nitzschia</taxon>
    </lineage>
</organism>
<dbReference type="InterPro" id="IPR036266">
    <property type="entry name" value="SecA_Wing/Scaffold_sf"/>
</dbReference>
<comment type="function">
    <text evidence="10">Part of the Sec protein translocase complex. Interacts with the SecYEG preprotein conducting channel. Has a central role in coupling the hydrolysis of ATP to the transfer of proteins into and across the cell membrane, serving as an ATP-driven molecular motor driving the stepwise translocation of polypeptide chains across the membrane.</text>
</comment>
<protein>
    <recommendedName>
        <fullName evidence="10">Protein translocase subunit SecA</fullName>
        <ecNumber evidence="10">7.4.2.8</ecNumber>
    </recommendedName>
</protein>
<keyword evidence="13" id="KW-0934">Plastid</keyword>
<dbReference type="GO" id="GO:0006605">
    <property type="term" value="P:protein targeting"/>
    <property type="evidence" value="ECO:0007669"/>
    <property type="project" value="UniProtKB-UniRule"/>
</dbReference>
<dbReference type="CDD" id="cd17928">
    <property type="entry name" value="DEXDc_SecA"/>
    <property type="match status" value="1"/>
</dbReference>
<feature type="binding site" evidence="10">
    <location>
        <position position="486"/>
    </location>
    <ligand>
        <name>ATP</name>
        <dbReference type="ChEBI" id="CHEBI:30616"/>
    </ligand>
</feature>
<evidence type="ECO:0000259" key="11">
    <source>
        <dbReference type="PROSITE" id="PS51192"/>
    </source>
</evidence>
<keyword evidence="4 10" id="KW-0547">Nucleotide-binding</keyword>
<dbReference type="Pfam" id="PF01043">
    <property type="entry name" value="SecA_PP_bind"/>
    <property type="match status" value="1"/>
</dbReference>
<dbReference type="SUPFAM" id="SSF81886">
    <property type="entry name" value="Helical scaffold and wing domains of SecA"/>
    <property type="match status" value="1"/>
</dbReference>
<dbReference type="GO" id="GO:0005524">
    <property type="term" value="F:ATP binding"/>
    <property type="evidence" value="ECO:0007669"/>
    <property type="project" value="UniProtKB-UniRule"/>
</dbReference>
<dbReference type="InterPro" id="IPR044722">
    <property type="entry name" value="SecA_SF2_C"/>
</dbReference>
<dbReference type="GO" id="GO:0017038">
    <property type="term" value="P:protein import"/>
    <property type="evidence" value="ECO:0007669"/>
    <property type="project" value="InterPro"/>
</dbReference>
<dbReference type="SUPFAM" id="SSF52540">
    <property type="entry name" value="P-loop containing nucleoside triphosphate hydrolases"/>
    <property type="match status" value="2"/>
</dbReference>
<feature type="domain" description="Helicase ATP-binding" evidence="11">
    <location>
        <begin position="77"/>
        <end position="250"/>
    </location>
</feature>
<name>A0A2Z5ZA99_9STRA</name>
<comment type="catalytic activity">
    <reaction evidence="10">
        <text>ATP + H2O + cellular proteinSide 1 = ADP + phosphate + cellular proteinSide 2.</text>
        <dbReference type="EC" id="7.4.2.8"/>
    </reaction>
</comment>
<evidence type="ECO:0000259" key="12">
    <source>
        <dbReference type="PROSITE" id="PS51196"/>
    </source>
</evidence>
<dbReference type="Pfam" id="PF07517">
    <property type="entry name" value="SecA_DEAD"/>
    <property type="match status" value="1"/>
</dbReference>
<dbReference type="InterPro" id="IPR036670">
    <property type="entry name" value="SecA_X-link_sf"/>
</dbReference>
<keyword evidence="10" id="KW-0963">Cytoplasm</keyword>
<dbReference type="PROSITE" id="PS51192">
    <property type="entry name" value="HELICASE_ATP_BIND_1"/>
    <property type="match status" value="1"/>
</dbReference>
<dbReference type="Pfam" id="PF07516">
    <property type="entry name" value="SecA_SW"/>
    <property type="match status" value="1"/>
</dbReference>
<keyword evidence="10" id="KW-1003">Cell membrane</keyword>
<gene>
    <name evidence="10 13" type="primary">secA</name>
</gene>
<dbReference type="PROSITE" id="PS51196">
    <property type="entry name" value="SECA_MOTOR_DEAD"/>
    <property type="match status" value="1"/>
</dbReference>
<evidence type="ECO:0000256" key="6">
    <source>
        <dbReference type="ARBA" id="ARBA00022927"/>
    </source>
</evidence>
<keyword evidence="8 10" id="KW-0811">Translocation</keyword>
<geneLocation type="plastid" evidence="13"/>
<evidence type="ECO:0000256" key="7">
    <source>
        <dbReference type="ARBA" id="ARBA00022967"/>
    </source>
</evidence>
<evidence type="ECO:0000256" key="4">
    <source>
        <dbReference type="ARBA" id="ARBA00022741"/>
    </source>
</evidence>
<dbReference type="InterPro" id="IPR011130">
    <property type="entry name" value="SecA_preprotein_X-link_dom"/>
</dbReference>
<accession>A0A2Z5ZA99</accession>
<dbReference type="InterPro" id="IPR000185">
    <property type="entry name" value="SecA"/>
</dbReference>
<dbReference type="EC" id="7.4.2.8" evidence="10"/>
<dbReference type="GO" id="GO:0065002">
    <property type="term" value="P:intracellular protein transmembrane transport"/>
    <property type="evidence" value="ECO:0007669"/>
    <property type="project" value="UniProtKB-UniRule"/>
</dbReference>
<sequence length="868" mass="101862">MLQLFNLRYKYLIWKIEFLIKKFQDLTYEEILNKSFELKEKYNKKKNLNKLIPESFALTQRVIHKCFNIELHQNQILGGLILNDGKIINMKTGEGKTLTALLPACLQALTGKGVHIITSNDYLSKRDKENMEEIFSKLGFSVGLIQTNMSRKEKKINYGKDIIYITSSVIIFDYLIDNMALNKEDIILKSLYFCIIDEIDSILIDEAQNPLIISEVSKKKLNKDIKYYAASFITNSLKNESHFFFNQRNKRLDLTHLGETFIKKILMIDTLYDYKNSFISYFKDAIKVRSLFFKDIQYTIKRGNIVMIDEHTGRITSDRQWSEGIQQSLEAKENLEITKNTRIKSYITSQIFFLQYSKISGMSGTAKEVENEFKKIYNLAVIELSSDKKDLRKDLPDIIFKNKELELNSIVKKCKELSFTGQPILIGTKSVKESELVANALAKKKIKFQLLNAKINNSIIESDIISLAGKPNKITISTNMVGRGTDIILGGDLKHNSIRLIYEMLLTIKRQSLSYKKNFLLLPKLSKESMEIFQKLIFNANFLNLPENELWNLLKKEDKTFESIKMDTLIEDLTESNRKQYEEDRNIVLDSGGLFVLGIEKNISKRIDNQLKGRCARQGEPGTSQFFLNLEDDFFRIHGNKQIQKELKKKIKTYISTEFSYLNQYITKIQDTVEQQKYQSRKTNFEYDKIVHEFRSILYFKRSKILDSNNIKRLLVEYFKEYLSDLIYSLKKEQKSNKIVKSLFEKFLIEEIFFTYNRKRIIDKLFEEITQGSSSILPILISKIQVLQEKENREIVKRILLEEIDSFLSILLEGSSILKEIVVWRSLENRKPLVEYRKEMISFFYSQERIFRKNIFYNLVKILSAKKF</sequence>
<keyword evidence="5 10" id="KW-0067">ATP-binding</keyword>
<dbReference type="Gene3D" id="1.10.3060.10">
    <property type="entry name" value="Helical scaffold and wing domains of SecA"/>
    <property type="match status" value="1"/>
</dbReference>
<dbReference type="SMART" id="SM00958">
    <property type="entry name" value="SecA_PP_bind"/>
    <property type="match status" value="1"/>
</dbReference>
<evidence type="ECO:0000256" key="10">
    <source>
        <dbReference type="HAMAP-Rule" id="MF_01382"/>
    </source>
</evidence>
<keyword evidence="7 10" id="KW-1278">Translocase</keyword>
<dbReference type="PANTHER" id="PTHR30612:SF0">
    <property type="entry name" value="CHLOROPLAST PROTEIN-TRANSPORTING ATPASE"/>
    <property type="match status" value="1"/>
</dbReference>
<dbReference type="Gene3D" id="3.90.1440.10">
    <property type="entry name" value="SecA, preprotein cross-linking domain"/>
    <property type="match status" value="1"/>
</dbReference>
<evidence type="ECO:0000256" key="2">
    <source>
        <dbReference type="ARBA" id="ARBA00007650"/>
    </source>
</evidence>
<dbReference type="Pfam" id="PF21090">
    <property type="entry name" value="P-loop_SecA"/>
    <property type="match status" value="1"/>
</dbReference>
<dbReference type="SMART" id="SM00957">
    <property type="entry name" value="SecA_DEAD"/>
    <property type="match status" value="1"/>
</dbReference>
<dbReference type="AlphaFoldDB" id="A0A2Z5ZA99"/>
<dbReference type="InterPro" id="IPR014001">
    <property type="entry name" value="Helicase_ATP-bd"/>
</dbReference>
<evidence type="ECO:0000313" key="13">
    <source>
        <dbReference type="EMBL" id="BBC77590.1"/>
    </source>
</evidence>
<dbReference type="InterPro" id="IPR014018">
    <property type="entry name" value="SecA_motor_DEAD"/>
</dbReference>
<dbReference type="InterPro" id="IPR011115">
    <property type="entry name" value="SecA_DEAD"/>
</dbReference>
<dbReference type="PANTHER" id="PTHR30612">
    <property type="entry name" value="SECA INNER MEMBRANE COMPONENT OF SEC PROTEIN SECRETION SYSTEM"/>
    <property type="match status" value="1"/>
</dbReference>
<comment type="subunit">
    <text evidence="10">Monomer and homodimer. Part of the essential Sec protein translocation apparatus which comprises SecA, SecYEG and auxiliary proteins SecDF. Other proteins may also be involved.</text>
</comment>
<dbReference type="GO" id="GO:0005886">
    <property type="term" value="C:plasma membrane"/>
    <property type="evidence" value="ECO:0007669"/>
    <property type="project" value="UniProtKB-SubCell"/>
</dbReference>
<evidence type="ECO:0000256" key="5">
    <source>
        <dbReference type="ARBA" id="ARBA00022840"/>
    </source>
</evidence>
<proteinExistence type="inferred from homology"/>
<dbReference type="InterPro" id="IPR011116">
    <property type="entry name" value="SecA_Wing/Scaffold"/>
</dbReference>
<evidence type="ECO:0000256" key="9">
    <source>
        <dbReference type="ARBA" id="ARBA00023136"/>
    </source>
</evidence>
<feature type="binding site" evidence="10">
    <location>
        <position position="75"/>
    </location>
    <ligand>
        <name>ATP</name>
        <dbReference type="ChEBI" id="CHEBI:30616"/>
    </ligand>
</feature>
<dbReference type="InterPro" id="IPR027417">
    <property type="entry name" value="P-loop_NTPase"/>
</dbReference>
<keyword evidence="3 10" id="KW-0813">Transport</keyword>
<feature type="domain" description="SecA family profile" evidence="12">
    <location>
        <begin position="1"/>
        <end position="659"/>
    </location>
</feature>
<evidence type="ECO:0000256" key="3">
    <source>
        <dbReference type="ARBA" id="ARBA00022448"/>
    </source>
</evidence>
<dbReference type="PRINTS" id="PR00906">
    <property type="entry name" value="SECA"/>
</dbReference>